<keyword evidence="4" id="KW-0812">Transmembrane</keyword>
<dbReference type="GO" id="GO:0004553">
    <property type="term" value="F:hydrolase activity, hydrolyzing O-glycosyl compounds"/>
    <property type="evidence" value="ECO:0007669"/>
    <property type="project" value="InterPro"/>
</dbReference>
<feature type="compositionally biased region" description="Basic and acidic residues" evidence="3">
    <location>
        <begin position="1"/>
        <end position="17"/>
    </location>
</feature>
<protein>
    <submittedName>
        <fullName evidence="6">Putative family 31 glucosidase</fullName>
    </submittedName>
</protein>
<comment type="caution">
    <text evidence="6">The sequence shown here is derived from an EMBL/GenBank/DDBJ whole genome shotgun (WGS) entry which is preliminary data.</text>
</comment>
<sequence length="824" mass="92823">MESGEVKTDSKENDIDVRVTTANGKFNKQDFDPSNISPGKNVKKRSVTSTLGDPQVPRRLSQLFNPPKADNIPLPDDETNESSRLLLTPSEERKTSLPNLGPKVANRSPQLLRNDGDNQKERIAVLDNIESQKEEESEFDLDNESHKSSHSSTHSEDESDNNYNDKEPDYTSWDDTICSNRSAYFKHYYQKNLSAIGGGRQSEGATSHNSLVSLIKEKDKMSDKKSIEDRQKKKKEDLGLMFLVIFLFLILVVGISLIYHYYQIHLEELSLFKRLKFHEDERLLTLIDSNGHLDIQARLGTTLPLYSKPEDCTHYLQHFYNYKNSDDQLPKNQIIRANKSAVDFVVKRRRSQNEFQFDDETVCLDWANQARVQIHRSPSQENVNCYNVFWSAQVIGLSLQDCMLINSPEHGVWWGIGELTGGGFPLESITNIPSSPFKTGDLGKHPFGRILRRTSLSSFGGLLILPDHLPASISVNPDELCLSVNATRDGLDPSVPLTLNYTICSSPNASSTLDYLHYLARGGKLFPTSNKEQEILRDRILQRIEYPMWLPFTTQDQDKLTQDSILEYVENIVQTNQSEWGHILLPLSWQAKVGDLKFDPVRFPDPKNLTESLIRKGFRLALTISPLVSTDTKAFSNGTTEGFWVQQFGSSLPALVSHEKFLAGAYTDFTNPRASAWFVSMLSEIKDDTGIDLFHLNPPDAHSIPRYHEFNRPISNADLALQPFLKAVSKINLPLSTEAILSPPPLPTFVSISNEDSGWKALASLVPRILTLSMLGFPLVDAGVIGGDIALSGHLVDSKLFIRWFQAVSFLPAFQMSVLPDRLR</sequence>
<evidence type="ECO:0000256" key="1">
    <source>
        <dbReference type="ARBA" id="ARBA00007806"/>
    </source>
</evidence>
<dbReference type="SUPFAM" id="SSF51445">
    <property type="entry name" value="(Trans)glycosidases"/>
    <property type="match status" value="1"/>
</dbReference>
<feature type="region of interest" description="Disordered" evidence="3">
    <location>
        <begin position="1"/>
        <end position="171"/>
    </location>
</feature>
<keyword evidence="4" id="KW-0472">Membrane</keyword>
<dbReference type="InterPro" id="IPR000322">
    <property type="entry name" value="Glyco_hydro_31_TIM"/>
</dbReference>
<dbReference type="AlphaFoldDB" id="A0A5N5THM0"/>
<comment type="similarity">
    <text evidence="1 2">Belongs to the glycosyl hydrolase 31 family.</text>
</comment>
<organism evidence="6 7">
    <name type="scientific">Armadillidium nasatum</name>
    <dbReference type="NCBI Taxonomy" id="96803"/>
    <lineage>
        <taxon>Eukaryota</taxon>
        <taxon>Metazoa</taxon>
        <taxon>Ecdysozoa</taxon>
        <taxon>Arthropoda</taxon>
        <taxon>Crustacea</taxon>
        <taxon>Multicrustacea</taxon>
        <taxon>Malacostraca</taxon>
        <taxon>Eumalacostraca</taxon>
        <taxon>Peracarida</taxon>
        <taxon>Isopoda</taxon>
        <taxon>Oniscidea</taxon>
        <taxon>Crinocheta</taxon>
        <taxon>Armadillidiidae</taxon>
        <taxon>Armadillidium</taxon>
    </lineage>
</organism>
<name>A0A5N5THM0_9CRUS</name>
<evidence type="ECO:0000256" key="2">
    <source>
        <dbReference type="RuleBase" id="RU361185"/>
    </source>
</evidence>
<evidence type="ECO:0000313" key="7">
    <source>
        <dbReference type="Proteomes" id="UP000326759"/>
    </source>
</evidence>
<feature type="domain" description="Glycoside hydrolase family 31 TIM barrel" evidence="5">
    <location>
        <begin position="582"/>
        <end position="696"/>
    </location>
</feature>
<evidence type="ECO:0000313" key="6">
    <source>
        <dbReference type="EMBL" id="KAB7505737.1"/>
    </source>
</evidence>
<keyword evidence="2" id="KW-0326">Glycosidase</keyword>
<evidence type="ECO:0000256" key="3">
    <source>
        <dbReference type="SAM" id="MobiDB-lite"/>
    </source>
</evidence>
<evidence type="ECO:0000259" key="5">
    <source>
        <dbReference type="Pfam" id="PF01055"/>
    </source>
</evidence>
<proteinExistence type="inferred from homology"/>
<dbReference type="PANTHER" id="PTHR43053:SF6">
    <property type="entry name" value="SITS-BINDING PROTEIN"/>
    <property type="match status" value="1"/>
</dbReference>
<dbReference type="InterPro" id="IPR050985">
    <property type="entry name" value="Alpha-glycosidase_related"/>
</dbReference>
<dbReference type="Pfam" id="PF01055">
    <property type="entry name" value="Glyco_hydro_31_2nd"/>
    <property type="match status" value="1"/>
</dbReference>
<accession>A0A5N5THM0</accession>
<feature type="transmembrane region" description="Helical" evidence="4">
    <location>
        <begin position="240"/>
        <end position="262"/>
    </location>
</feature>
<feature type="compositionally biased region" description="Basic and acidic residues" evidence="3">
    <location>
        <begin position="114"/>
        <end position="134"/>
    </location>
</feature>
<dbReference type="Gene3D" id="3.20.20.80">
    <property type="entry name" value="Glycosidases"/>
    <property type="match status" value="2"/>
</dbReference>
<reference evidence="6 7" key="1">
    <citation type="journal article" date="2019" name="PLoS Biol.">
        <title>Sex chromosomes control vertical transmission of feminizing Wolbachia symbionts in an isopod.</title>
        <authorList>
            <person name="Becking T."/>
            <person name="Chebbi M.A."/>
            <person name="Giraud I."/>
            <person name="Moumen B."/>
            <person name="Laverre T."/>
            <person name="Caubet Y."/>
            <person name="Peccoud J."/>
            <person name="Gilbert C."/>
            <person name="Cordaux R."/>
        </authorList>
    </citation>
    <scope>NUCLEOTIDE SEQUENCE [LARGE SCALE GENOMIC DNA]</scope>
    <source>
        <strain evidence="6">ANa2</strain>
        <tissue evidence="6">Whole body excluding digestive tract and cuticle</tissue>
    </source>
</reference>
<dbReference type="EMBL" id="SEYY01001124">
    <property type="protein sequence ID" value="KAB7505737.1"/>
    <property type="molecule type" value="Genomic_DNA"/>
</dbReference>
<keyword evidence="2" id="KW-0378">Hydrolase</keyword>
<dbReference type="Proteomes" id="UP000326759">
    <property type="component" value="Unassembled WGS sequence"/>
</dbReference>
<dbReference type="OrthoDB" id="10070917at2759"/>
<gene>
    <name evidence="6" type="ORF">Anas_01284</name>
</gene>
<dbReference type="PANTHER" id="PTHR43053">
    <property type="entry name" value="GLYCOSIDASE FAMILY 31"/>
    <property type="match status" value="1"/>
</dbReference>
<keyword evidence="7" id="KW-1185">Reference proteome</keyword>
<feature type="compositionally biased region" description="Polar residues" evidence="3">
    <location>
        <begin position="20"/>
        <end position="38"/>
    </location>
</feature>
<evidence type="ECO:0000256" key="4">
    <source>
        <dbReference type="SAM" id="Phobius"/>
    </source>
</evidence>
<dbReference type="GO" id="GO:0005975">
    <property type="term" value="P:carbohydrate metabolic process"/>
    <property type="evidence" value="ECO:0007669"/>
    <property type="project" value="InterPro"/>
</dbReference>
<dbReference type="InterPro" id="IPR017853">
    <property type="entry name" value="GH"/>
</dbReference>
<keyword evidence="4" id="KW-1133">Transmembrane helix</keyword>